<name>A0A9Q9D5V2_9LACT</name>
<dbReference type="Pfam" id="PF03009">
    <property type="entry name" value="GDPD"/>
    <property type="match status" value="1"/>
</dbReference>
<accession>A0A9Q9D5V2</accession>
<dbReference type="InterPro" id="IPR030395">
    <property type="entry name" value="GP_PDE_dom"/>
</dbReference>
<proteinExistence type="predicted"/>
<evidence type="ECO:0000313" key="3">
    <source>
        <dbReference type="Proteomes" id="UP001056730"/>
    </source>
</evidence>
<dbReference type="AlphaFoldDB" id="A0A9Q9D5V2"/>
<evidence type="ECO:0000259" key="1">
    <source>
        <dbReference type="PROSITE" id="PS51704"/>
    </source>
</evidence>
<dbReference type="PANTHER" id="PTHR46211">
    <property type="entry name" value="GLYCEROPHOSPHORYL DIESTER PHOSPHODIESTERASE"/>
    <property type="match status" value="1"/>
</dbReference>
<organism evidence="2 3">
    <name type="scientific">Lactococcus formosensis</name>
    <dbReference type="NCBI Taxonomy" id="1281486"/>
    <lineage>
        <taxon>Bacteria</taxon>
        <taxon>Bacillati</taxon>
        <taxon>Bacillota</taxon>
        <taxon>Bacilli</taxon>
        <taxon>Lactobacillales</taxon>
        <taxon>Streptococcaceae</taxon>
        <taxon>Lactococcus</taxon>
    </lineage>
</organism>
<gene>
    <name evidence="2" type="ORF">LMK00_05785</name>
</gene>
<dbReference type="RefSeq" id="WP_252175001.1">
    <property type="nucleotide sequence ID" value="NZ_CP086395.1"/>
</dbReference>
<reference evidence="2" key="1">
    <citation type="journal article" date="2022" name="Front. Microbiol.">
        <title>Feed Insects as a Reservoir of Granadaene-Producing Lactococci.</title>
        <authorList>
            <person name="Neuzil-Bunesova V."/>
            <person name="Ramirez Garcia A."/>
            <person name="Modrackova N."/>
            <person name="Makovska M."/>
            <person name="Sabolova M."/>
            <person name="Sproer C."/>
            <person name="Bunk B."/>
            <person name="Blom J."/>
            <person name="Schwab C."/>
        </authorList>
    </citation>
    <scope>NUCLEOTIDE SEQUENCE</scope>
    <source>
        <strain evidence="2">I4/6O</strain>
    </source>
</reference>
<evidence type="ECO:0000313" key="2">
    <source>
        <dbReference type="EMBL" id="USJ19344.1"/>
    </source>
</evidence>
<dbReference type="Proteomes" id="UP001056730">
    <property type="component" value="Chromosome"/>
</dbReference>
<dbReference type="Gene3D" id="3.20.20.190">
    <property type="entry name" value="Phosphatidylinositol (PI) phosphodiesterase"/>
    <property type="match status" value="1"/>
</dbReference>
<dbReference type="KEGG" id="lfo:LMK00_05785"/>
<dbReference type="PANTHER" id="PTHR46211:SF1">
    <property type="entry name" value="GLYCEROPHOSPHODIESTER PHOSPHODIESTERASE, CYTOPLASMIC"/>
    <property type="match status" value="1"/>
</dbReference>
<feature type="domain" description="GP-PDE" evidence="1">
    <location>
        <begin position="3"/>
        <end position="246"/>
    </location>
</feature>
<dbReference type="PROSITE" id="PS51704">
    <property type="entry name" value="GP_PDE"/>
    <property type="match status" value="1"/>
</dbReference>
<sequence length="246" mass="27993">MKQNIYAHRGLPKLAPENTMAGFEMMPEFGIKWFETDIAITEDGELVICHDDLLDRTTNLTGEISSLPYRYIETADAGSWFGKKYAQEKLPTMDDLVSFINCTKMNVNLELKGISGENGFKLLDILVAKFTNYLEDIDPEVEILISSFNPILLSKVHEKAPTYKYALLFEDYTFNPDWQLLADCCGASAIHMEDDGLTKEKVEQVKKRGHELNVWTVDNSERAQELFNWGVDGIFTNCAHTFSEKV</sequence>
<dbReference type="EMBL" id="CP086395">
    <property type="protein sequence ID" value="USJ19344.1"/>
    <property type="molecule type" value="Genomic_DNA"/>
</dbReference>
<dbReference type="GO" id="GO:0006629">
    <property type="term" value="P:lipid metabolic process"/>
    <property type="evidence" value="ECO:0007669"/>
    <property type="project" value="InterPro"/>
</dbReference>
<protein>
    <submittedName>
        <fullName evidence="2">Glycerophosphoryl diester phosphodiesterase</fullName>
    </submittedName>
</protein>
<dbReference type="InterPro" id="IPR017946">
    <property type="entry name" value="PLC-like_Pdiesterase_TIM-brl"/>
</dbReference>
<dbReference type="GO" id="GO:0008081">
    <property type="term" value="F:phosphoric diester hydrolase activity"/>
    <property type="evidence" value="ECO:0007669"/>
    <property type="project" value="InterPro"/>
</dbReference>
<dbReference type="SUPFAM" id="SSF51695">
    <property type="entry name" value="PLC-like phosphodiesterases"/>
    <property type="match status" value="1"/>
</dbReference>